<keyword evidence="2" id="KW-0812">Transmembrane</keyword>
<gene>
    <name evidence="5" type="ORF">Drose_18605</name>
</gene>
<evidence type="ECO:0000313" key="6">
    <source>
        <dbReference type="Proteomes" id="UP001058271"/>
    </source>
</evidence>
<feature type="compositionally biased region" description="Pro residues" evidence="1">
    <location>
        <begin position="437"/>
        <end position="446"/>
    </location>
</feature>
<feature type="transmembrane region" description="Helical" evidence="2">
    <location>
        <begin position="303"/>
        <end position="320"/>
    </location>
</feature>
<accession>A0ABY5ZD17</accession>
<sequence>MTAPTIERPTEQAATEPAQAPRRKPRLVGVDAARGASLLGMITLHSLYEADAAGNPTWSAAVFSGRAAAAFAVLAGVGVALATGRRRVTRADAPGTVALLAVRALAIGAVGLVLGQLDTELNAVILAYLGVVFLVAIPLVFLPTWAVATVGVLLATAGPFGDHVLLPHLPDPLLGDPTFARVFGDPVGTLIELAFTGFYPTPAWLAYMSVGVVIGRLNLTRLRVVITLLVGGTVLAVAAHTASWLLLHRYHGLDRIRAAQPASGLSVEHTTELLKLGGDGNTPTSTWWWLAVDTPHTSTPLDLLGTTGTAVAVLGLMLLIGRARHKITRRLAVAVLLPLSAAGGMTLTFYSAHVLFINSDFDEYDATTGCIVQLVAVVLLAVAVRYTAGRGPLEAIVTMFAGRARRLAVAASARRESRSAARAADWAELWSPSSPSDAPPEPPPDSAPDADADSEPAATRSPRERRAARPDRSRWRRSSRHRPRHDEAAPWIVSDALWQRVEPLLSEVRRTGPKRPDDRQALCAVLFVLHTRVSWEHVPVELGFGSGTACRRRLARWQASGVWQKMYEVLLAEIPGADRLAWARTVLDARFVPAQPGGADR</sequence>
<feature type="transmembrane region" description="Helical" evidence="2">
    <location>
        <begin position="60"/>
        <end position="83"/>
    </location>
</feature>
<dbReference type="PANTHER" id="PTHR46637:SF1">
    <property type="entry name" value="BLL5188 PROTEIN"/>
    <property type="match status" value="1"/>
</dbReference>
<protein>
    <submittedName>
        <fullName evidence="5">Transposase</fullName>
    </submittedName>
</protein>
<organism evidence="5 6">
    <name type="scientific">Dactylosporangium roseum</name>
    <dbReference type="NCBI Taxonomy" id="47989"/>
    <lineage>
        <taxon>Bacteria</taxon>
        <taxon>Bacillati</taxon>
        <taxon>Actinomycetota</taxon>
        <taxon>Actinomycetes</taxon>
        <taxon>Micromonosporales</taxon>
        <taxon>Micromonosporaceae</taxon>
        <taxon>Dactylosporangium</taxon>
    </lineage>
</organism>
<dbReference type="Pfam" id="PF13340">
    <property type="entry name" value="DUF4096"/>
    <property type="match status" value="1"/>
</dbReference>
<feature type="transmembrane region" description="Helical" evidence="2">
    <location>
        <begin position="364"/>
        <end position="384"/>
    </location>
</feature>
<evidence type="ECO:0000256" key="2">
    <source>
        <dbReference type="SAM" id="Phobius"/>
    </source>
</evidence>
<feature type="region of interest" description="Disordered" evidence="1">
    <location>
        <begin position="426"/>
        <end position="481"/>
    </location>
</feature>
<dbReference type="InterPro" id="IPR025161">
    <property type="entry name" value="IS402-like_dom"/>
</dbReference>
<reference evidence="5" key="1">
    <citation type="submission" date="2021-04" db="EMBL/GenBank/DDBJ databases">
        <title>Biosynthetic gene clusters of Dactylosporangioum roseum.</title>
        <authorList>
            <person name="Hartkoorn R.C."/>
            <person name="Beaudoing E."/>
            <person name="Hot D."/>
            <person name="Moureu S."/>
        </authorList>
    </citation>
    <scope>NUCLEOTIDE SEQUENCE</scope>
    <source>
        <strain evidence="5">NRRL B-16295</strain>
    </source>
</reference>
<keyword evidence="2" id="KW-1133">Transmembrane helix</keyword>
<dbReference type="EMBL" id="CP073721">
    <property type="protein sequence ID" value="UWZ40030.1"/>
    <property type="molecule type" value="Genomic_DNA"/>
</dbReference>
<evidence type="ECO:0000259" key="4">
    <source>
        <dbReference type="Pfam" id="PF13340"/>
    </source>
</evidence>
<keyword evidence="2" id="KW-0472">Membrane</keyword>
<dbReference type="Pfam" id="PF07786">
    <property type="entry name" value="HGSNAT_cat"/>
    <property type="match status" value="1"/>
</dbReference>
<dbReference type="PANTHER" id="PTHR46637">
    <property type="entry name" value="TIS1421-TRANSPOSASE PROTEIN A"/>
    <property type="match status" value="1"/>
</dbReference>
<proteinExistence type="predicted"/>
<feature type="domain" description="Insertion element IS402-like" evidence="4">
    <location>
        <begin position="493"/>
        <end position="566"/>
    </location>
</feature>
<dbReference type="RefSeq" id="WP_260729475.1">
    <property type="nucleotide sequence ID" value="NZ_BAAABS010000090.1"/>
</dbReference>
<evidence type="ECO:0000313" key="5">
    <source>
        <dbReference type="EMBL" id="UWZ40030.1"/>
    </source>
</evidence>
<dbReference type="InterPro" id="IPR052909">
    <property type="entry name" value="Transposase_6_like"/>
</dbReference>
<feature type="domain" description="Heparan-alpha-glucosaminide N-acetyltransferase catalytic" evidence="3">
    <location>
        <begin position="26"/>
        <end position="221"/>
    </location>
</feature>
<feature type="transmembrane region" description="Helical" evidence="2">
    <location>
        <begin position="224"/>
        <end position="247"/>
    </location>
</feature>
<feature type="compositionally biased region" description="Basic and acidic residues" evidence="1">
    <location>
        <begin position="461"/>
        <end position="473"/>
    </location>
</feature>
<evidence type="ECO:0000259" key="3">
    <source>
        <dbReference type="Pfam" id="PF07786"/>
    </source>
</evidence>
<evidence type="ECO:0000256" key="1">
    <source>
        <dbReference type="SAM" id="MobiDB-lite"/>
    </source>
</evidence>
<feature type="transmembrane region" description="Helical" evidence="2">
    <location>
        <begin position="95"/>
        <end position="114"/>
    </location>
</feature>
<feature type="region of interest" description="Disordered" evidence="1">
    <location>
        <begin position="1"/>
        <end position="26"/>
    </location>
</feature>
<keyword evidence="6" id="KW-1185">Reference proteome</keyword>
<name>A0ABY5ZD17_9ACTN</name>
<feature type="transmembrane region" description="Helical" evidence="2">
    <location>
        <begin position="126"/>
        <end position="155"/>
    </location>
</feature>
<dbReference type="Proteomes" id="UP001058271">
    <property type="component" value="Chromosome"/>
</dbReference>
<dbReference type="InterPro" id="IPR012429">
    <property type="entry name" value="HGSNAT_cat"/>
</dbReference>
<feature type="transmembrane region" description="Helical" evidence="2">
    <location>
        <begin position="332"/>
        <end position="352"/>
    </location>
</feature>